<evidence type="ECO:0000256" key="1">
    <source>
        <dbReference type="ARBA" id="ARBA00004222"/>
    </source>
</evidence>
<dbReference type="GO" id="GO:0006888">
    <property type="term" value="P:endoplasmic reticulum to Golgi vesicle-mediated transport"/>
    <property type="evidence" value="ECO:0007669"/>
    <property type="project" value="TreeGrafter"/>
</dbReference>
<name>A0A9Q0M399_BLOTA</name>
<evidence type="ECO:0000256" key="2">
    <source>
        <dbReference type="ARBA" id="ARBA00006218"/>
    </source>
</evidence>
<proteinExistence type="inferred from homology"/>
<dbReference type="Pfam" id="PF04051">
    <property type="entry name" value="TRAPP"/>
    <property type="match status" value="1"/>
</dbReference>
<sequence>MADDILLDFLHMEYVQLIDDLKGTDNNDVSRQENVGFEVGFRFIEKYTREWNRFKEELEIIKFICKEFWSAIFGKQADTLRTNHQGIYVLIDNQFRFVLKLSDTQQFMNVIVKYLAFSCGLIRGALANLGIISIVTAEVLTPPSIKFQIQIQPQN</sequence>
<dbReference type="GO" id="GO:0005801">
    <property type="term" value="C:cis-Golgi network"/>
    <property type="evidence" value="ECO:0007669"/>
    <property type="project" value="TreeGrafter"/>
</dbReference>
<gene>
    <name evidence="3" type="ORF">RDWZM_009264</name>
</gene>
<evidence type="ECO:0000313" key="3">
    <source>
        <dbReference type="EMBL" id="KAJ6218107.1"/>
    </source>
</evidence>
<dbReference type="AlphaFoldDB" id="A0A9Q0M399"/>
<comment type="subcellular location">
    <subcellularLocation>
        <location evidence="1">Golgi apparatus</location>
        <location evidence="1">cis-Golgi network</location>
    </subcellularLocation>
</comment>
<dbReference type="GO" id="GO:0005802">
    <property type="term" value="C:trans-Golgi network"/>
    <property type="evidence" value="ECO:0007669"/>
    <property type="project" value="TreeGrafter"/>
</dbReference>
<dbReference type="CDD" id="cd14944">
    <property type="entry name" value="TRAPPC6A_Trs33"/>
    <property type="match status" value="1"/>
</dbReference>
<protein>
    <recommendedName>
        <fullName evidence="5">Trafficking protein particle complex subunit 6B</fullName>
    </recommendedName>
</protein>
<accession>A0A9Q0M399</accession>
<reference evidence="3" key="1">
    <citation type="submission" date="2022-12" db="EMBL/GenBank/DDBJ databases">
        <title>Genome assemblies of Blomia tropicalis.</title>
        <authorList>
            <person name="Cui Y."/>
        </authorList>
    </citation>
    <scope>NUCLEOTIDE SEQUENCE</scope>
    <source>
        <tissue evidence="3">Adult mites</tissue>
    </source>
</reference>
<organism evidence="3 4">
    <name type="scientific">Blomia tropicalis</name>
    <name type="common">Mite</name>
    <dbReference type="NCBI Taxonomy" id="40697"/>
    <lineage>
        <taxon>Eukaryota</taxon>
        <taxon>Metazoa</taxon>
        <taxon>Ecdysozoa</taxon>
        <taxon>Arthropoda</taxon>
        <taxon>Chelicerata</taxon>
        <taxon>Arachnida</taxon>
        <taxon>Acari</taxon>
        <taxon>Acariformes</taxon>
        <taxon>Sarcoptiformes</taxon>
        <taxon>Astigmata</taxon>
        <taxon>Glycyphagoidea</taxon>
        <taxon>Echimyopodidae</taxon>
        <taxon>Blomia</taxon>
    </lineage>
</organism>
<evidence type="ECO:0000313" key="4">
    <source>
        <dbReference type="Proteomes" id="UP001142055"/>
    </source>
</evidence>
<dbReference type="SUPFAM" id="SSF111126">
    <property type="entry name" value="Ligand-binding domain in the NO signalling and Golgi transport"/>
    <property type="match status" value="1"/>
</dbReference>
<dbReference type="PANTHER" id="PTHR12817">
    <property type="entry name" value="TRAFFICKING PROTEIN PARTICLE COMPLEX SUBUNIT 6B"/>
    <property type="match status" value="1"/>
</dbReference>
<comment type="similarity">
    <text evidence="2">Belongs to the TRAPP small subunits family. BET3 subfamily.</text>
</comment>
<dbReference type="Gene3D" id="3.30.1380.20">
    <property type="entry name" value="Trafficking protein particle complex subunit 3"/>
    <property type="match status" value="1"/>
</dbReference>
<dbReference type="OMA" id="CKEFWTA"/>
<dbReference type="GO" id="GO:0030008">
    <property type="term" value="C:TRAPP complex"/>
    <property type="evidence" value="ECO:0007669"/>
    <property type="project" value="TreeGrafter"/>
</dbReference>
<dbReference type="Proteomes" id="UP001142055">
    <property type="component" value="Chromosome 3"/>
</dbReference>
<dbReference type="EMBL" id="JAPWDV010000003">
    <property type="protein sequence ID" value="KAJ6218107.1"/>
    <property type="molecule type" value="Genomic_DNA"/>
</dbReference>
<keyword evidence="4" id="KW-1185">Reference proteome</keyword>
<evidence type="ECO:0008006" key="5">
    <source>
        <dbReference type="Google" id="ProtNLM"/>
    </source>
</evidence>
<comment type="caution">
    <text evidence="3">The sequence shown here is derived from an EMBL/GenBank/DDBJ whole genome shotgun (WGS) entry which is preliminary data.</text>
</comment>
<dbReference type="PANTHER" id="PTHR12817:SF0">
    <property type="entry name" value="GEO08327P1"/>
    <property type="match status" value="1"/>
</dbReference>
<dbReference type="InterPro" id="IPR024096">
    <property type="entry name" value="NO_sig/Golgi_transp_ligand-bd"/>
</dbReference>
<dbReference type="InterPro" id="IPR007194">
    <property type="entry name" value="TRAPP_component"/>
</dbReference>
<dbReference type="InterPro" id="IPR037992">
    <property type="entry name" value="TRAPPC6/Trs33"/>
</dbReference>